<evidence type="ECO:0000256" key="6">
    <source>
        <dbReference type="ARBA" id="ARBA00022777"/>
    </source>
</evidence>
<name>X1U4U6_9ZZZZ</name>
<keyword evidence="5" id="KW-0547">Nucleotide-binding</keyword>
<feature type="domain" description="Thymidylate kinase-like" evidence="9">
    <location>
        <begin position="7"/>
        <end position="193"/>
    </location>
</feature>
<evidence type="ECO:0000256" key="7">
    <source>
        <dbReference type="ARBA" id="ARBA00022840"/>
    </source>
</evidence>
<proteinExistence type="inferred from homology"/>
<dbReference type="Gene3D" id="3.40.50.300">
    <property type="entry name" value="P-loop containing nucleotide triphosphate hydrolases"/>
    <property type="match status" value="1"/>
</dbReference>
<dbReference type="HAMAP" id="MF_00165">
    <property type="entry name" value="Thymidylate_kinase"/>
    <property type="match status" value="1"/>
</dbReference>
<evidence type="ECO:0000256" key="3">
    <source>
        <dbReference type="ARBA" id="ARBA00022679"/>
    </source>
</evidence>
<organism evidence="10">
    <name type="scientific">marine sediment metagenome</name>
    <dbReference type="NCBI Taxonomy" id="412755"/>
    <lineage>
        <taxon>unclassified sequences</taxon>
        <taxon>metagenomes</taxon>
        <taxon>ecological metagenomes</taxon>
    </lineage>
</organism>
<protein>
    <recommendedName>
        <fullName evidence="2">dTMP kinase</fullName>
        <ecNumber evidence="2">2.7.4.9</ecNumber>
    </recommendedName>
</protein>
<evidence type="ECO:0000259" key="9">
    <source>
        <dbReference type="Pfam" id="PF02223"/>
    </source>
</evidence>
<dbReference type="GO" id="GO:0005829">
    <property type="term" value="C:cytosol"/>
    <property type="evidence" value="ECO:0007669"/>
    <property type="project" value="TreeGrafter"/>
</dbReference>
<dbReference type="GO" id="GO:0005524">
    <property type="term" value="F:ATP binding"/>
    <property type="evidence" value="ECO:0007669"/>
    <property type="project" value="UniProtKB-KW"/>
</dbReference>
<evidence type="ECO:0000313" key="10">
    <source>
        <dbReference type="EMBL" id="GAI87334.1"/>
    </source>
</evidence>
<comment type="caution">
    <text evidence="10">The sequence shown here is derived from an EMBL/GenBank/DDBJ whole genome shotgun (WGS) entry which is preliminary data.</text>
</comment>
<reference evidence="10" key="1">
    <citation type="journal article" date="2014" name="Front. Microbiol.">
        <title>High frequency of phylogenetically diverse reductive dehalogenase-homologous genes in deep subseafloor sedimentary metagenomes.</title>
        <authorList>
            <person name="Kawai M."/>
            <person name="Futagami T."/>
            <person name="Toyoda A."/>
            <person name="Takaki Y."/>
            <person name="Nishi S."/>
            <person name="Hori S."/>
            <person name="Arai W."/>
            <person name="Tsubouchi T."/>
            <person name="Morono Y."/>
            <person name="Uchiyama I."/>
            <person name="Ito T."/>
            <person name="Fujiyama A."/>
            <person name="Inagaki F."/>
            <person name="Takami H."/>
        </authorList>
    </citation>
    <scope>NUCLEOTIDE SEQUENCE</scope>
    <source>
        <strain evidence="10">Expedition CK06-06</strain>
    </source>
</reference>
<dbReference type="EC" id="2.7.4.9" evidence="2"/>
<comment type="similarity">
    <text evidence="1">Belongs to the thymidylate kinase family.</text>
</comment>
<evidence type="ECO:0000256" key="4">
    <source>
        <dbReference type="ARBA" id="ARBA00022727"/>
    </source>
</evidence>
<dbReference type="PANTHER" id="PTHR10344">
    <property type="entry name" value="THYMIDYLATE KINASE"/>
    <property type="match status" value="1"/>
</dbReference>
<keyword evidence="4" id="KW-0545">Nucleotide biosynthesis</keyword>
<keyword evidence="6" id="KW-0418">Kinase</keyword>
<dbReference type="PANTHER" id="PTHR10344:SF4">
    <property type="entry name" value="UMP-CMP KINASE 2, MITOCHONDRIAL"/>
    <property type="match status" value="1"/>
</dbReference>
<dbReference type="CDD" id="cd01672">
    <property type="entry name" value="TMPK"/>
    <property type="match status" value="1"/>
</dbReference>
<dbReference type="NCBIfam" id="TIGR00041">
    <property type="entry name" value="DTMP_kinase"/>
    <property type="match status" value="1"/>
</dbReference>
<keyword evidence="3" id="KW-0808">Transferase</keyword>
<dbReference type="InterPro" id="IPR039430">
    <property type="entry name" value="Thymidylate_kin-like_dom"/>
</dbReference>
<evidence type="ECO:0000256" key="5">
    <source>
        <dbReference type="ARBA" id="ARBA00022741"/>
    </source>
</evidence>
<dbReference type="EMBL" id="BARW01006240">
    <property type="protein sequence ID" value="GAI87334.1"/>
    <property type="molecule type" value="Genomic_DNA"/>
</dbReference>
<gene>
    <name evidence="10" type="ORF">S12H4_13094</name>
</gene>
<evidence type="ECO:0000256" key="2">
    <source>
        <dbReference type="ARBA" id="ARBA00012980"/>
    </source>
</evidence>
<dbReference type="InterPro" id="IPR018094">
    <property type="entry name" value="Thymidylate_kinase"/>
</dbReference>
<dbReference type="SUPFAM" id="SSF52540">
    <property type="entry name" value="P-loop containing nucleoside triphosphate hydrolases"/>
    <property type="match status" value="1"/>
</dbReference>
<dbReference type="FunFam" id="3.40.50.300:FF:000225">
    <property type="entry name" value="Thymidylate kinase"/>
    <property type="match status" value="1"/>
</dbReference>
<dbReference type="AlphaFoldDB" id="X1U4U6"/>
<dbReference type="GO" id="GO:0004798">
    <property type="term" value="F:dTMP kinase activity"/>
    <property type="evidence" value="ECO:0007669"/>
    <property type="project" value="UniProtKB-EC"/>
</dbReference>
<dbReference type="GO" id="GO:0006227">
    <property type="term" value="P:dUDP biosynthetic process"/>
    <property type="evidence" value="ECO:0007669"/>
    <property type="project" value="TreeGrafter"/>
</dbReference>
<evidence type="ECO:0000256" key="1">
    <source>
        <dbReference type="ARBA" id="ARBA00009776"/>
    </source>
</evidence>
<evidence type="ECO:0000256" key="8">
    <source>
        <dbReference type="ARBA" id="ARBA00048743"/>
    </source>
</evidence>
<dbReference type="PROSITE" id="PS01331">
    <property type="entry name" value="THYMIDYLATE_KINASE"/>
    <property type="match status" value="1"/>
</dbReference>
<dbReference type="Pfam" id="PF02223">
    <property type="entry name" value="Thymidylate_kin"/>
    <property type="match status" value="1"/>
</dbReference>
<dbReference type="GO" id="GO:0006235">
    <property type="term" value="P:dTTP biosynthetic process"/>
    <property type="evidence" value="ECO:0007669"/>
    <property type="project" value="TreeGrafter"/>
</dbReference>
<comment type="catalytic activity">
    <reaction evidence="8">
        <text>dTMP + ATP = dTDP + ADP</text>
        <dbReference type="Rhea" id="RHEA:13517"/>
        <dbReference type="ChEBI" id="CHEBI:30616"/>
        <dbReference type="ChEBI" id="CHEBI:58369"/>
        <dbReference type="ChEBI" id="CHEBI:63528"/>
        <dbReference type="ChEBI" id="CHEBI:456216"/>
        <dbReference type="EC" id="2.7.4.9"/>
    </reaction>
</comment>
<dbReference type="InterPro" id="IPR027417">
    <property type="entry name" value="P-loop_NTPase"/>
</dbReference>
<sequence>MALFITFEGGEGSGKSLQSTLLEQQMSQEAISATLTHEPGGTPLGDEISHWLKWQGGTEVSPLTELLLFNASRSHLIEKVIKPALATGNVVICDRFADSTTVYQGYGRGLDMAMVEAVNEAATRGLKPELTVLLDISVAEGLSRKKCELPDRFEKEDVAFHERIRRGYLELAAGEPGRWLVVDASQPREKIADIIWGRVSQLLPHQGA</sequence>
<dbReference type="GO" id="GO:0006233">
    <property type="term" value="P:dTDP biosynthetic process"/>
    <property type="evidence" value="ECO:0007669"/>
    <property type="project" value="InterPro"/>
</dbReference>
<dbReference type="InterPro" id="IPR018095">
    <property type="entry name" value="Thymidylate_kin_CS"/>
</dbReference>
<accession>X1U4U6</accession>
<keyword evidence="7" id="KW-0067">ATP-binding</keyword>